<dbReference type="PANTHER" id="PTHR13817:SF166">
    <property type="entry name" value="NEURONAL IGCAM-RELATED"/>
    <property type="match status" value="1"/>
</dbReference>
<evidence type="ECO:0000259" key="3">
    <source>
        <dbReference type="PROSITE" id="PS50853"/>
    </source>
</evidence>
<keyword evidence="2" id="KW-1133">Transmembrane helix</keyword>
<reference evidence="4" key="1">
    <citation type="submission" date="2020-05" db="EMBL/GenBank/DDBJ databases">
        <authorList>
            <person name="Chiriac C."/>
            <person name="Salcher M."/>
            <person name="Ghai R."/>
            <person name="Kavagutti S V."/>
        </authorList>
    </citation>
    <scope>NUCLEOTIDE SEQUENCE</scope>
</reference>
<feature type="transmembrane region" description="Helical" evidence="2">
    <location>
        <begin position="364"/>
        <end position="384"/>
    </location>
</feature>
<organism evidence="4">
    <name type="scientific">freshwater metagenome</name>
    <dbReference type="NCBI Taxonomy" id="449393"/>
    <lineage>
        <taxon>unclassified sequences</taxon>
        <taxon>metagenomes</taxon>
        <taxon>ecological metagenomes</taxon>
    </lineage>
</organism>
<dbReference type="InterPro" id="IPR036116">
    <property type="entry name" value="FN3_sf"/>
</dbReference>
<sequence length="403" mass="43082">MSTVRWSNYTVVIIFLEMRTYRALLIRIALWQSSDVMREKKVATRATFALLLALLSLAASPVLAHAADLPRHPTSITGKAGDAQISLQWSKSPDVALTSGYLVEMSNDGAITWTTAAQTNRSAATSATIDGLKNGTTYNVRVLALALDGARGDVSDIATLTPQQIPTAPVITETTPGDKEISLVWTFDAPEGTSISGFVIQYSKDGGVVWKKGKRKIAASARTWTMSGLDNGVEYTMRIAATTLNGVGTYSSAEAAQPYAIAAATSLKVSNTNSGALLTWGKSASIKVTSYSVEKSPDDGAHWKLIKSVPASVTRYSYKGDVANLIFRIGAIDALGNKVYTVADRGLDKKSADAVRVNQSGNAALKYLLAAIVLLLLVGGAWMLGYRRGKQVMVDDFSDFEVK</sequence>
<evidence type="ECO:0000256" key="2">
    <source>
        <dbReference type="SAM" id="Phobius"/>
    </source>
</evidence>
<dbReference type="PANTHER" id="PTHR13817">
    <property type="entry name" value="TITIN"/>
    <property type="match status" value="1"/>
</dbReference>
<dbReference type="CDD" id="cd00063">
    <property type="entry name" value="FN3"/>
    <property type="match status" value="3"/>
</dbReference>
<name>A0A6J6M9M2_9ZZZZ</name>
<dbReference type="Gene3D" id="2.60.40.10">
    <property type="entry name" value="Immunoglobulins"/>
    <property type="match status" value="3"/>
</dbReference>
<dbReference type="InterPro" id="IPR003961">
    <property type="entry name" value="FN3_dom"/>
</dbReference>
<dbReference type="EMBL" id="CAEZXB010000004">
    <property type="protein sequence ID" value="CAB4669638.1"/>
    <property type="molecule type" value="Genomic_DNA"/>
</dbReference>
<dbReference type="SMART" id="SM00060">
    <property type="entry name" value="FN3"/>
    <property type="match status" value="2"/>
</dbReference>
<gene>
    <name evidence="4" type="ORF">UFOPK2342_00351</name>
</gene>
<keyword evidence="1" id="KW-0677">Repeat</keyword>
<accession>A0A6J6M9M2</accession>
<dbReference type="InterPro" id="IPR013783">
    <property type="entry name" value="Ig-like_fold"/>
</dbReference>
<protein>
    <submittedName>
        <fullName evidence="4">Unannotated protein</fullName>
    </submittedName>
</protein>
<evidence type="ECO:0000313" key="4">
    <source>
        <dbReference type="EMBL" id="CAB4669638.1"/>
    </source>
</evidence>
<evidence type="ECO:0000256" key="1">
    <source>
        <dbReference type="ARBA" id="ARBA00022737"/>
    </source>
</evidence>
<keyword evidence="2" id="KW-0812">Transmembrane</keyword>
<dbReference type="Pfam" id="PF00041">
    <property type="entry name" value="fn3"/>
    <property type="match status" value="2"/>
</dbReference>
<dbReference type="AlphaFoldDB" id="A0A6J6M9M2"/>
<proteinExistence type="predicted"/>
<dbReference type="SUPFAM" id="SSF49265">
    <property type="entry name" value="Fibronectin type III"/>
    <property type="match status" value="1"/>
</dbReference>
<feature type="domain" description="Fibronectin type-III" evidence="3">
    <location>
        <begin position="69"/>
        <end position="165"/>
    </location>
</feature>
<dbReference type="InterPro" id="IPR050964">
    <property type="entry name" value="Striated_Muscle_Regulatory"/>
</dbReference>
<keyword evidence="2" id="KW-0472">Membrane</keyword>
<feature type="domain" description="Fibronectin type-III" evidence="3">
    <location>
        <begin position="166"/>
        <end position="261"/>
    </location>
</feature>
<dbReference type="PROSITE" id="PS50853">
    <property type="entry name" value="FN3"/>
    <property type="match status" value="2"/>
</dbReference>